<dbReference type="EnsemblMetazoa" id="CJA31788.1">
    <property type="protein sequence ID" value="CJA31788.1"/>
    <property type="gene ID" value="WBGene00207635"/>
</dbReference>
<sequence>MHLLRQFCTNLVVFANQNKFALEWICKIRKMRENDAENGAEMESDDDEEEEESGVEDGEDEEDEEEEEEESDSDVEIIEI</sequence>
<proteinExistence type="predicted"/>
<evidence type="ECO:0000313" key="3">
    <source>
        <dbReference type="Proteomes" id="UP000005237"/>
    </source>
</evidence>
<organism evidence="2 3">
    <name type="scientific">Caenorhabditis japonica</name>
    <dbReference type="NCBI Taxonomy" id="281687"/>
    <lineage>
        <taxon>Eukaryota</taxon>
        <taxon>Metazoa</taxon>
        <taxon>Ecdysozoa</taxon>
        <taxon>Nematoda</taxon>
        <taxon>Chromadorea</taxon>
        <taxon>Rhabditida</taxon>
        <taxon>Rhabditina</taxon>
        <taxon>Rhabditomorpha</taxon>
        <taxon>Rhabditoidea</taxon>
        <taxon>Rhabditidae</taxon>
        <taxon>Peloderinae</taxon>
        <taxon>Caenorhabditis</taxon>
    </lineage>
</organism>
<keyword evidence="3" id="KW-1185">Reference proteome</keyword>
<reference evidence="3" key="1">
    <citation type="submission" date="2010-08" db="EMBL/GenBank/DDBJ databases">
        <authorList>
            <consortium name="Caenorhabditis japonica Sequencing Consortium"/>
            <person name="Wilson R.K."/>
        </authorList>
    </citation>
    <scope>NUCLEOTIDE SEQUENCE [LARGE SCALE GENOMIC DNA]</scope>
    <source>
        <strain evidence="3">DF5081</strain>
    </source>
</reference>
<evidence type="ECO:0000313" key="2">
    <source>
        <dbReference type="EnsemblMetazoa" id="CJA31788.1"/>
    </source>
</evidence>
<dbReference type="AlphaFoldDB" id="A0A8R1EC41"/>
<reference evidence="2" key="2">
    <citation type="submission" date="2022-06" db="UniProtKB">
        <authorList>
            <consortium name="EnsemblMetazoa"/>
        </authorList>
    </citation>
    <scope>IDENTIFICATION</scope>
    <source>
        <strain evidence="2">DF5081</strain>
    </source>
</reference>
<feature type="region of interest" description="Disordered" evidence="1">
    <location>
        <begin position="36"/>
        <end position="80"/>
    </location>
</feature>
<name>A0A8R1EC41_CAEJA</name>
<evidence type="ECO:0000256" key="1">
    <source>
        <dbReference type="SAM" id="MobiDB-lite"/>
    </source>
</evidence>
<accession>A0A8R1EC41</accession>
<dbReference type="Proteomes" id="UP000005237">
    <property type="component" value="Unassembled WGS sequence"/>
</dbReference>
<protein>
    <submittedName>
        <fullName evidence="2">Uncharacterized protein</fullName>
    </submittedName>
</protein>